<dbReference type="AlphaFoldDB" id="A0A0C3M4A0"/>
<feature type="compositionally biased region" description="Low complexity" evidence="1">
    <location>
        <begin position="761"/>
        <end position="773"/>
    </location>
</feature>
<gene>
    <name evidence="3" type="ORF">M407DRAFT_181294</name>
</gene>
<feature type="compositionally biased region" description="Low complexity" evidence="1">
    <location>
        <begin position="560"/>
        <end position="590"/>
    </location>
</feature>
<dbReference type="GO" id="GO:0070086">
    <property type="term" value="P:ubiquitin-dependent endocytosis"/>
    <property type="evidence" value="ECO:0007669"/>
    <property type="project" value="TreeGrafter"/>
</dbReference>
<dbReference type="Gene3D" id="2.60.40.640">
    <property type="match status" value="1"/>
</dbReference>
<evidence type="ECO:0000259" key="2">
    <source>
        <dbReference type="SMART" id="SM01017"/>
    </source>
</evidence>
<dbReference type="EMBL" id="KN822994">
    <property type="protein sequence ID" value="KIO28497.1"/>
    <property type="molecule type" value="Genomic_DNA"/>
</dbReference>
<dbReference type="GO" id="GO:0005886">
    <property type="term" value="C:plasma membrane"/>
    <property type="evidence" value="ECO:0007669"/>
    <property type="project" value="TreeGrafter"/>
</dbReference>
<name>A0A0C3M4A0_9AGAM</name>
<dbReference type="Pfam" id="PF00339">
    <property type="entry name" value="Arrestin_N"/>
    <property type="match status" value="1"/>
</dbReference>
<dbReference type="InterPro" id="IPR014752">
    <property type="entry name" value="Arrestin-like_C"/>
</dbReference>
<dbReference type="InterPro" id="IPR011021">
    <property type="entry name" value="Arrestin-like_N"/>
</dbReference>
<feature type="region of interest" description="Disordered" evidence="1">
    <location>
        <begin position="831"/>
        <end position="884"/>
    </location>
</feature>
<sequence length="884" mass="93259">MPSSISASAALNPIEQGGVSGDPLIAPSPAQSGTNVNASQPNSVMTNSLPLPAVHFALPPHSPSPFNTQALSHPQDAPLAAPPSTLPPPPPFDDLNAELTSTPSQSAPSSVPSTPAPSEMFLFDTSPEHVEIVIPSDNIILRGVGQDVEPTLFAGQIVLRLSEATNIKEIQLNFSGKSKLPSADSRTPAFRQPIATQTFFSHDWSLLEGAKGHRHTLKAGTHSFPFQLNIDDSFPSSVSIGSTSSISYKLRATVVRSSFSSNWVAQRPVTVIRGFSPEALEYNQTLEIENTWPQKIMYSVMIPHKAFAAGDDIPVSLKFTPLVKGVAVMSIETSIKQYLSLKARGTSPFQDARVVAKTTHFIRNGQPVEARAGRRSSPTLWDVSTAYVQTTAIMTAAMQVEPDHLPRDLSPASSSGRGSSDVAVDDDDPERGDNELDTCVKFRIPVWTTPSNLTEPITVNYKLKWSITLSNTDGHTSELRCALPLHILSHTLLDEARAASMQTRAILFGGEDVEPTQTILPSYAAHIQDRIANALDAVAPSRLAPNPLHNLDGLLASAGAGPSSSAYHRGRAPASHSASATPSAGPSTPGEEVPQPELMDTGLLLSLGESGGAAFLRNTAPAMGSPLSRSETTPPDSRRSSFRTGSRVGGGSSRTSSRATSPEPPESAELPAVSSSVGSNGASGGGSKSFFSLKPFTNLANKIASANSKSMSQIHNPASSASGSASSAQPASNPTSPKLLSRALGTRSRPPSNSNLRAEFAAGNPPASQQPPANQLEMLSDLLSRVPDYERATQGFLGGGVPPLDTYAGLPTYNEVESVSRVRSDGALLQAGRSESGHVYDYDRGDVDASRLPGNRNSTPRPQPVVRAAAGEARRRQASFTLDP</sequence>
<dbReference type="HOGENOM" id="CLU_012356_0_0_1"/>
<dbReference type="InterPro" id="IPR050357">
    <property type="entry name" value="Arrestin_domain-protein"/>
</dbReference>
<dbReference type="GO" id="GO:0005829">
    <property type="term" value="C:cytosol"/>
    <property type="evidence" value="ECO:0007669"/>
    <property type="project" value="TreeGrafter"/>
</dbReference>
<feature type="compositionally biased region" description="Basic and acidic residues" evidence="1">
    <location>
        <begin position="835"/>
        <end position="849"/>
    </location>
</feature>
<feature type="region of interest" description="Disordered" evidence="1">
    <location>
        <begin position="560"/>
        <end position="596"/>
    </location>
</feature>
<reference evidence="3 4" key="1">
    <citation type="submission" date="2014-04" db="EMBL/GenBank/DDBJ databases">
        <authorList>
            <consortium name="DOE Joint Genome Institute"/>
            <person name="Kuo A."/>
            <person name="Girlanda M."/>
            <person name="Perotto S."/>
            <person name="Kohler A."/>
            <person name="Nagy L.G."/>
            <person name="Floudas D."/>
            <person name="Copeland A."/>
            <person name="Barry K.W."/>
            <person name="Cichocki N."/>
            <person name="Veneault-Fourrey C."/>
            <person name="LaButti K."/>
            <person name="Lindquist E.A."/>
            <person name="Lipzen A."/>
            <person name="Lundell T."/>
            <person name="Morin E."/>
            <person name="Murat C."/>
            <person name="Sun H."/>
            <person name="Tunlid A."/>
            <person name="Henrissat B."/>
            <person name="Grigoriev I.V."/>
            <person name="Hibbett D.S."/>
            <person name="Martin F."/>
            <person name="Nordberg H.P."/>
            <person name="Cantor M.N."/>
            <person name="Hua S.X."/>
        </authorList>
    </citation>
    <scope>NUCLEOTIDE SEQUENCE [LARGE SCALE GENOMIC DNA]</scope>
    <source>
        <strain evidence="3 4">MUT 4182</strain>
    </source>
</reference>
<feature type="compositionally biased region" description="Low complexity" evidence="1">
    <location>
        <begin position="717"/>
        <end position="737"/>
    </location>
</feature>
<dbReference type="SMART" id="SM01017">
    <property type="entry name" value="Arrestin_C"/>
    <property type="match status" value="1"/>
</dbReference>
<dbReference type="SUPFAM" id="SSF81296">
    <property type="entry name" value="E set domains"/>
    <property type="match status" value="1"/>
</dbReference>
<feature type="compositionally biased region" description="Low complexity" evidence="1">
    <location>
        <begin position="410"/>
        <end position="422"/>
    </location>
</feature>
<feature type="compositionally biased region" description="Low complexity" evidence="1">
    <location>
        <begin position="100"/>
        <end position="118"/>
    </location>
</feature>
<dbReference type="Pfam" id="PF02752">
    <property type="entry name" value="Arrestin_C"/>
    <property type="match status" value="1"/>
</dbReference>
<dbReference type="PANTHER" id="PTHR11188:SF17">
    <property type="entry name" value="FI21816P1"/>
    <property type="match status" value="1"/>
</dbReference>
<dbReference type="GO" id="GO:0030674">
    <property type="term" value="F:protein-macromolecule adaptor activity"/>
    <property type="evidence" value="ECO:0007669"/>
    <property type="project" value="TreeGrafter"/>
</dbReference>
<keyword evidence="4" id="KW-1185">Reference proteome</keyword>
<evidence type="ECO:0000313" key="3">
    <source>
        <dbReference type="EMBL" id="KIO28497.1"/>
    </source>
</evidence>
<feature type="domain" description="Arrestin C-terminal-like" evidence="2">
    <location>
        <begin position="292"/>
        <end position="492"/>
    </location>
</feature>
<feature type="region of interest" description="Disordered" evidence="1">
    <location>
        <begin position="1"/>
        <end position="118"/>
    </location>
</feature>
<protein>
    <recommendedName>
        <fullName evidence="2">Arrestin C-terminal-like domain-containing protein</fullName>
    </recommendedName>
</protein>
<dbReference type="OrthoDB" id="2333384at2759"/>
<accession>A0A0C3M4A0</accession>
<reference evidence="4" key="2">
    <citation type="submission" date="2015-01" db="EMBL/GenBank/DDBJ databases">
        <title>Evolutionary Origins and Diversification of the Mycorrhizal Mutualists.</title>
        <authorList>
            <consortium name="DOE Joint Genome Institute"/>
            <consortium name="Mycorrhizal Genomics Consortium"/>
            <person name="Kohler A."/>
            <person name="Kuo A."/>
            <person name="Nagy L.G."/>
            <person name="Floudas D."/>
            <person name="Copeland A."/>
            <person name="Barry K.W."/>
            <person name="Cichocki N."/>
            <person name="Veneault-Fourrey C."/>
            <person name="LaButti K."/>
            <person name="Lindquist E.A."/>
            <person name="Lipzen A."/>
            <person name="Lundell T."/>
            <person name="Morin E."/>
            <person name="Murat C."/>
            <person name="Riley R."/>
            <person name="Ohm R."/>
            <person name="Sun H."/>
            <person name="Tunlid A."/>
            <person name="Henrissat B."/>
            <person name="Grigoriev I.V."/>
            <person name="Hibbett D.S."/>
            <person name="Martin F."/>
        </authorList>
    </citation>
    <scope>NUCLEOTIDE SEQUENCE [LARGE SCALE GENOMIC DNA]</scope>
    <source>
        <strain evidence="4">MUT 4182</strain>
    </source>
</reference>
<feature type="region of interest" description="Disordered" evidence="1">
    <location>
        <begin position="708"/>
        <end position="773"/>
    </location>
</feature>
<feature type="compositionally biased region" description="Polar residues" evidence="1">
    <location>
        <begin position="29"/>
        <end position="49"/>
    </location>
</feature>
<dbReference type="PANTHER" id="PTHR11188">
    <property type="entry name" value="ARRESTIN DOMAIN CONTAINING PROTEIN"/>
    <property type="match status" value="1"/>
</dbReference>
<dbReference type="InterPro" id="IPR014756">
    <property type="entry name" value="Ig_E-set"/>
</dbReference>
<dbReference type="InterPro" id="IPR011022">
    <property type="entry name" value="Arrestin_C-like"/>
</dbReference>
<organism evidence="3 4">
    <name type="scientific">Tulasnella calospora MUT 4182</name>
    <dbReference type="NCBI Taxonomy" id="1051891"/>
    <lineage>
        <taxon>Eukaryota</taxon>
        <taxon>Fungi</taxon>
        <taxon>Dikarya</taxon>
        <taxon>Basidiomycota</taxon>
        <taxon>Agaricomycotina</taxon>
        <taxon>Agaricomycetes</taxon>
        <taxon>Cantharellales</taxon>
        <taxon>Tulasnellaceae</taxon>
        <taxon>Tulasnella</taxon>
    </lineage>
</organism>
<dbReference type="GO" id="GO:0031625">
    <property type="term" value="F:ubiquitin protein ligase binding"/>
    <property type="evidence" value="ECO:0007669"/>
    <property type="project" value="TreeGrafter"/>
</dbReference>
<evidence type="ECO:0000256" key="1">
    <source>
        <dbReference type="SAM" id="MobiDB-lite"/>
    </source>
</evidence>
<feature type="region of interest" description="Disordered" evidence="1">
    <location>
        <begin position="616"/>
        <end position="685"/>
    </location>
</feature>
<dbReference type="STRING" id="1051891.A0A0C3M4A0"/>
<feature type="compositionally biased region" description="Pro residues" evidence="1">
    <location>
        <begin position="80"/>
        <end position="92"/>
    </location>
</feature>
<dbReference type="Proteomes" id="UP000054248">
    <property type="component" value="Unassembled WGS sequence"/>
</dbReference>
<feature type="region of interest" description="Disordered" evidence="1">
    <location>
        <begin position="404"/>
        <end position="435"/>
    </location>
</feature>
<evidence type="ECO:0000313" key="4">
    <source>
        <dbReference type="Proteomes" id="UP000054248"/>
    </source>
</evidence>
<feature type="compositionally biased region" description="Low complexity" evidence="1">
    <location>
        <begin position="653"/>
        <end position="680"/>
    </location>
</feature>
<proteinExistence type="predicted"/>